<gene>
    <name evidence="1" type="ORF">COT32_01890</name>
</gene>
<evidence type="ECO:0000313" key="1">
    <source>
        <dbReference type="EMBL" id="PIS40035.1"/>
    </source>
</evidence>
<name>A0A2H0YNG2_9BACT</name>
<sequence length="68" mass="7923">KGYLKRAYKTGVLNTFDSFGAHQYQHYKSDEEIKKLINELQPDSEKILNVDKYFSRPAPIGCALRLFK</sequence>
<reference evidence="2" key="1">
    <citation type="submission" date="2017-09" db="EMBL/GenBank/DDBJ databases">
        <title>Depth-based differentiation of microbial function through sediment-hosted aquifers and enrichment of novel symbionts in the deep terrestrial subsurface.</title>
        <authorList>
            <person name="Probst A.J."/>
            <person name="Ladd B."/>
            <person name="Jarett J.K."/>
            <person name="Geller-Mcgrath D.E."/>
            <person name="Sieber C.M.K."/>
            <person name="Emerson J.B."/>
            <person name="Anantharaman K."/>
            <person name="Thomas B.C."/>
            <person name="Malmstrom R."/>
            <person name="Stieglmeier M."/>
            <person name="Klingl A."/>
            <person name="Woyke T."/>
            <person name="Ryan C.M."/>
            <person name="Banfield J.F."/>
        </authorList>
    </citation>
    <scope>NUCLEOTIDE SEQUENCE [LARGE SCALE GENOMIC DNA]</scope>
</reference>
<organism evidence="1 2">
    <name type="scientific">Candidatus Nealsonbacteria bacterium CG08_land_8_20_14_0_20_36_22</name>
    <dbReference type="NCBI Taxonomy" id="1974704"/>
    <lineage>
        <taxon>Bacteria</taxon>
        <taxon>Candidatus Nealsoniibacteriota</taxon>
    </lineage>
</organism>
<dbReference type="EMBL" id="PEYC01000037">
    <property type="protein sequence ID" value="PIS40035.1"/>
    <property type="molecule type" value="Genomic_DNA"/>
</dbReference>
<dbReference type="AlphaFoldDB" id="A0A2H0YNG2"/>
<proteinExistence type="predicted"/>
<evidence type="ECO:0000313" key="2">
    <source>
        <dbReference type="Proteomes" id="UP000231472"/>
    </source>
</evidence>
<feature type="non-terminal residue" evidence="1">
    <location>
        <position position="1"/>
    </location>
</feature>
<comment type="caution">
    <text evidence="1">The sequence shown here is derived from an EMBL/GenBank/DDBJ whole genome shotgun (WGS) entry which is preliminary data.</text>
</comment>
<protein>
    <submittedName>
        <fullName evidence="1">Uncharacterized protein</fullName>
    </submittedName>
</protein>
<accession>A0A2H0YNG2</accession>
<dbReference type="Proteomes" id="UP000231472">
    <property type="component" value="Unassembled WGS sequence"/>
</dbReference>